<evidence type="ECO:0000313" key="3">
    <source>
        <dbReference type="Proteomes" id="UP000823633"/>
    </source>
</evidence>
<feature type="region of interest" description="Disordered" evidence="1">
    <location>
        <begin position="220"/>
        <end position="266"/>
    </location>
</feature>
<dbReference type="Pfam" id="PF07083">
    <property type="entry name" value="DUF1351"/>
    <property type="match status" value="1"/>
</dbReference>
<gene>
    <name evidence="2" type="ORF">IAC42_02395</name>
</gene>
<dbReference type="InterPro" id="IPR009785">
    <property type="entry name" value="Prophage_Lj928_Orf309"/>
</dbReference>
<feature type="compositionally biased region" description="Polar residues" evidence="1">
    <location>
        <begin position="222"/>
        <end position="240"/>
    </location>
</feature>
<dbReference type="AlphaFoldDB" id="A0A9D9E8I0"/>
<organism evidence="2 3">
    <name type="scientific">Candidatus Aphodenecus pullistercoris</name>
    <dbReference type="NCBI Taxonomy" id="2840669"/>
    <lineage>
        <taxon>Bacteria</taxon>
        <taxon>Pseudomonadati</taxon>
        <taxon>Spirochaetota</taxon>
        <taxon>Spirochaetia</taxon>
        <taxon>Spirochaetales</taxon>
        <taxon>Candidatus Aphodenecus</taxon>
    </lineage>
</organism>
<protein>
    <submittedName>
        <fullName evidence="2">DUF1351 domain-containing protein</fullName>
    </submittedName>
</protein>
<sequence length="309" mass="34515">MAEEEIRESLPEFSLTIQGDDTHPIISNFDDLRDWTDKAVAYAKGQIVSTEAKDLKPIKAQLTRLQTNLEDARKALKRRMEAPYKEWEAQYKDAVSSLVGAIDEIGTMIRTQEAKERDERLMMVERVIKSKADSISVTLYPITQKIEVRTWFFEKEWENKSTSRTALEKRVSAQLQTLLSGMAAAKAMPKPDIALDTFLSTGDITRAKEASDRAIQLEELQKASSSPVSVPEAGSSTTPVAVTPEEREAAGTTPGKSHTFSIEVPNELPEDESKIIRIHRTISGPKGHIRILLDVAKSLGLELVKIKRE</sequence>
<reference evidence="2" key="1">
    <citation type="submission" date="2020-10" db="EMBL/GenBank/DDBJ databases">
        <authorList>
            <person name="Gilroy R."/>
        </authorList>
    </citation>
    <scope>NUCLEOTIDE SEQUENCE</scope>
    <source>
        <strain evidence="2">11167</strain>
    </source>
</reference>
<dbReference type="Proteomes" id="UP000823633">
    <property type="component" value="Unassembled WGS sequence"/>
</dbReference>
<proteinExistence type="predicted"/>
<accession>A0A9D9E8I0</accession>
<reference evidence="2" key="2">
    <citation type="journal article" date="2021" name="PeerJ">
        <title>Extensive microbial diversity within the chicken gut microbiome revealed by metagenomics and culture.</title>
        <authorList>
            <person name="Gilroy R."/>
            <person name="Ravi A."/>
            <person name="Getino M."/>
            <person name="Pursley I."/>
            <person name="Horton D.L."/>
            <person name="Alikhan N.F."/>
            <person name="Baker D."/>
            <person name="Gharbi K."/>
            <person name="Hall N."/>
            <person name="Watson M."/>
            <person name="Adriaenssens E.M."/>
            <person name="Foster-Nyarko E."/>
            <person name="Jarju S."/>
            <person name="Secka A."/>
            <person name="Antonio M."/>
            <person name="Oren A."/>
            <person name="Chaudhuri R.R."/>
            <person name="La Ragione R."/>
            <person name="Hildebrand F."/>
            <person name="Pallen M.J."/>
        </authorList>
    </citation>
    <scope>NUCLEOTIDE SEQUENCE</scope>
    <source>
        <strain evidence="2">11167</strain>
    </source>
</reference>
<name>A0A9D9E8I0_9SPIR</name>
<evidence type="ECO:0000256" key="1">
    <source>
        <dbReference type="SAM" id="MobiDB-lite"/>
    </source>
</evidence>
<evidence type="ECO:0000313" key="2">
    <source>
        <dbReference type="EMBL" id="MBO8442597.1"/>
    </source>
</evidence>
<comment type="caution">
    <text evidence="2">The sequence shown here is derived from an EMBL/GenBank/DDBJ whole genome shotgun (WGS) entry which is preliminary data.</text>
</comment>
<dbReference type="EMBL" id="JADIMU010000016">
    <property type="protein sequence ID" value="MBO8442597.1"/>
    <property type="molecule type" value="Genomic_DNA"/>
</dbReference>